<feature type="compositionally biased region" description="Polar residues" evidence="10">
    <location>
        <begin position="747"/>
        <end position="757"/>
    </location>
</feature>
<evidence type="ECO:0000256" key="8">
    <source>
        <dbReference type="ARBA" id="ARBA00022833"/>
    </source>
</evidence>
<evidence type="ECO:0000256" key="1">
    <source>
        <dbReference type="ARBA" id="ARBA00000900"/>
    </source>
</evidence>
<evidence type="ECO:0000256" key="5">
    <source>
        <dbReference type="ARBA" id="ARBA00022679"/>
    </source>
</evidence>
<feature type="compositionally biased region" description="Polar residues" evidence="10">
    <location>
        <begin position="937"/>
        <end position="954"/>
    </location>
</feature>
<dbReference type="SUPFAM" id="SSF57850">
    <property type="entry name" value="RING/U-box"/>
    <property type="match status" value="1"/>
</dbReference>
<dbReference type="GO" id="GO:0007219">
    <property type="term" value="P:Notch signaling pathway"/>
    <property type="evidence" value="ECO:0007669"/>
    <property type="project" value="InterPro"/>
</dbReference>
<dbReference type="EC" id="2.3.2.27" evidence="4"/>
<evidence type="ECO:0000256" key="2">
    <source>
        <dbReference type="ARBA" id="ARBA00004906"/>
    </source>
</evidence>
<evidence type="ECO:0000259" key="11">
    <source>
        <dbReference type="PROSITE" id="PS50089"/>
    </source>
</evidence>
<accession>A0A1S3ITY1</accession>
<feature type="compositionally biased region" description="Polar residues" evidence="10">
    <location>
        <begin position="1086"/>
        <end position="1096"/>
    </location>
</feature>
<dbReference type="CDD" id="cd09633">
    <property type="entry name" value="Deltex_C"/>
    <property type="match status" value="1"/>
</dbReference>
<evidence type="ECO:0000256" key="3">
    <source>
        <dbReference type="ARBA" id="ARBA00009413"/>
    </source>
</evidence>
<dbReference type="PROSITE" id="PS51154">
    <property type="entry name" value="MACRO"/>
    <property type="match status" value="1"/>
</dbReference>
<feature type="compositionally biased region" description="Basic and acidic residues" evidence="10">
    <location>
        <begin position="885"/>
        <end position="911"/>
    </location>
</feature>
<dbReference type="InterPro" id="IPR039396">
    <property type="entry name" value="Deltex_C"/>
</dbReference>
<evidence type="ECO:0000256" key="4">
    <source>
        <dbReference type="ARBA" id="ARBA00012483"/>
    </source>
</evidence>
<comment type="similarity">
    <text evidence="3">Belongs to the Deltex family.</text>
</comment>
<proteinExistence type="inferred from homology"/>
<feature type="region of interest" description="Disordered" evidence="10">
    <location>
        <begin position="1284"/>
        <end position="1313"/>
    </location>
</feature>
<dbReference type="Pfam" id="PF01661">
    <property type="entry name" value="Macro"/>
    <property type="match status" value="1"/>
</dbReference>
<dbReference type="UniPathway" id="UPA00143"/>
<dbReference type="InterPro" id="IPR039399">
    <property type="entry name" value="Deltex_C_sf"/>
</dbReference>
<feature type="region of interest" description="Disordered" evidence="10">
    <location>
        <begin position="882"/>
        <end position="958"/>
    </location>
</feature>
<keyword evidence="8" id="KW-0862">Zinc</keyword>
<dbReference type="GO" id="GO:0008270">
    <property type="term" value="F:zinc ion binding"/>
    <property type="evidence" value="ECO:0007669"/>
    <property type="project" value="UniProtKB-KW"/>
</dbReference>
<dbReference type="InterPro" id="IPR039398">
    <property type="entry name" value="Deltex_fam"/>
</dbReference>
<evidence type="ECO:0000313" key="14">
    <source>
        <dbReference type="RefSeq" id="XP_013401657.1"/>
    </source>
</evidence>
<feature type="region of interest" description="Disordered" evidence="10">
    <location>
        <begin position="834"/>
        <end position="861"/>
    </location>
</feature>
<keyword evidence="5" id="KW-0808">Transferase</keyword>
<dbReference type="Pfam" id="PF18102">
    <property type="entry name" value="DTC"/>
    <property type="match status" value="1"/>
</dbReference>
<evidence type="ECO:0000259" key="12">
    <source>
        <dbReference type="PROSITE" id="PS51154"/>
    </source>
</evidence>
<dbReference type="Gene3D" id="3.40.220.10">
    <property type="entry name" value="Leucine Aminopeptidase, subunit E, domain 1"/>
    <property type="match status" value="1"/>
</dbReference>
<feature type="compositionally biased region" description="Basic and acidic residues" evidence="10">
    <location>
        <begin position="467"/>
        <end position="477"/>
    </location>
</feature>
<organism evidence="13 14">
    <name type="scientific">Lingula anatina</name>
    <name type="common">Brachiopod</name>
    <name type="synonym">Lingula unguis</name>
    <dbReference type="NCBI Taxonomy" id="7574"/>
    <lineage>
        <taxon>Eukaryota</taxon>
        <taxon>Metazoa</taxon>
        <taxon>Spiralia</taxon>
        <taxon>Lophotrochozoa</taxon>
        <taxon>Brachiopoda</taxon>
        <taxon>Linguliformea</taxon>
        <taxon>Lingulata</taxon>
        <taxon>Lingulida</taxon>
        <taxon>Linguloidea</taxon>
        <taxon>Lingulidae</taxon>
        <taxon>Lingula</taxon>
    </lineage>
</organism>
<feature type="compositionally biased region" description="Polar residues" evidence="10">
    <location>
        <begin position="1042"/>
        <end position="1052"/>
    </location>
</feature>
<dbReference type="SMART" id="SM00506">
    <property type="entry name" value="A1pp"/>
    <property type="match status" value="1"/>
</dbReference>
<dbReference type="InterPro" id="IPR013083">
    <property type="entry name" value="Znf_RING/FYVE/PHD"/>
</dbReference>
<feature type="region of interest" description="Disordered" evidence="10">
    <location>
        <begin position="1"/>
        <end position="47"/>
    </location>
</feature>
<evidence type="ECO:0000256" key="6">
    <source>
        <dbReference type="ARBA" id="ARBA00022723"/>
    </source>
</evidence>
<feature type="region of interest" description="Disordered" evidence="10">
    <location>
        <begin position="443"/>
        <end position="477"/>
    </location>
</feature>
<feature type="domain" description="RING-type" evidence="11">
    <location>
        <begin position="1538"/>
        <end position="1577"/>
    </location>
</feature>
<dbReference type="PROSITE" id="PS50089">
    <property type="entry name" value="ZF_RING_2"/>
    <property type="match status" value="1"/>
</dbReference>
<keyword evidence="7 9" id="KW-0863">Zinc-finger</keyword>
<feature type="compositionally biased region" description="Polar residues" evidence="10">
    <location>
        <begin position="455"/>
        <end position="466"/>
    </location>
</feature>
<evidence type="ECO:0000256" key="7">
    <source>
        <dbReference type="ARBA" id="ARBA00022771"/>
    </source>
</evidence>
<dbReference type="InterPro" id="IPR001841">
    <property type="entry name" value="Znf_RING"/>
</dbReference>
<dbReference type="Proteomes" id="UP000085678">
    <property type="component" value="Unplaced"/>
</dbReference>
<dbReference type="Gene3D" id="3.30.40.10">
    <property type="entry name" value="Zinc/RING finger domain, C3HC4 (zinc finger)"/>
    <property type="match status" value="1"/>
</dbReference>
<feature type="region of interest" description="Disordered" evidence="10">
    <location>
        <begin position="108"/>
        <end position="211"/>
    </location>
</feature>
<feature type="compositionally biased region" description="Basic and acidic residues" evidence="10">
    <location>
        <begin position="716"/>
        <end position="739"/>
    </location>
</feature>
<dbReference type="SMART" id="SM00184">
    <property type="entry name" value="RING"/>
    <property type="match status" value="1"/>
</dbReference>
<dbReference type="Gene3D" id="3.30.390.130">
    <property type="match status" value="1"/>
</dbReference>
<dbReference type="Pfam" id="PF13923">
    <property type="entry name" value="zf-C3HC4_2"/>
    <property type="match status" value="1"/>
</dbReference>
<dbReference type="InterPro" id="IPR043472">
    <property type="entry name" value="Macro_dom-like"/>
</dbReference>
<evidence type="ECO:0000256" key="10">
    <source>
        <dbReference type="SAM" id="MobiDB-lite"/>
    </source>
</evidence>
<evidence type="ECO:0000313" key="13">
    <source>
        <dbReference type="Proteomes" id="UP000085678"/>
    </source>
</evidence>
<dbReference type="PROSITE" id="PS00518">
    <property type="entry name" value="ZF_RING_1"/>
    <property type="match status" value="1"/>
</dbReference>
<feature type="domain" description="Macro" evidence="12">
    <location>
        <begin position="1310"/>
        <end position="1502"/>
    </location>
</feature>
<gene>
    <name evidence="14" type="primary">LOC106167412</name>
</gene>
<dbReference type="InterPro" id="IPR002589">
    <property type="entry name" value="Macro_dom"/>
</dbReference>
<dbReference type="PANTHER" id="PTHR12622">
    <property type="entry name" value="DELTEX-RELATED"/>
    <property type="match status" value="1"/>
</dbReference>
<dbReference type="GO" id="GO:0016567">
    <property type="term" value="P:protein ubiquitination"/>
    <property type="evidence" value="ECO:0007669"/>
    <property type="project" value="UniProtKB-UniPathway"/>
</dbReference>
<evidence type="ECO:0000256" key="9">
    <source>
        <dbReference type="PROSITE-ProRule" id="PRU00175"/>
    </source>
</evidence>
<dbReference type="CDD" id="cd02907">
    <property type="entry name" value="Macro_Af1521_BAL-like"/>
    <property type="match status" value="1"/>
</dbReference>
<feature type="compositionally biased region" description="Polar residues" evidence="10">
    <location>
        <begin position="122"/>
        <end position="139"/>
    </location>
</feature>
<protein>
    <recommendedName>
        <fullName evidence="4">RING-type E3 ubiquitin transferase</fullName>
        <ecNumber evidence="4">2.3.2.27</ecNumber>
    </recommendedName>
</protein>
<feature type="compositionally biased region" description="Basic and acidic residues" evidence="10">
    <location>
        <begin position="617"/>
        <end position="626"/>
    </location>
</feature>
<feature type="region of interest" description="Disordered" evidence="10">
    <location>
        <begin position="672"/>
        <end position="765"/>
    </location>
</feature>
<dbReference type="OrthoDB" id="527344at2759"/>
<feature type="region of interest" description="Disordered" evidence="10">
    <location>
        <begin position="804"/>
        <end position="823"/>
    </location>
</feature>
<dbReference type="SUPFAM" id="SSF52949">
    <property type="entry name" value="Macro domain-like"/>
    <property type="match status" value="1"/>
</dbReference>
<keyword evidence="13" id="KW-1185">Reference proteome</keyword>
<reference evidence="14" key="1">
    <citation type="submission" date="2025-08" db="UniProtKB">
        <authorList>
            <consortium name="RefSeq"/>
        </authorList>
    </citation>
    <scope>IDENTIFICATION</scope>
    <source>
        <tissue evidence="14">Gonads</tissue>
    </source>
</reference>
<dbReference type="GO" id="GO:0061630">
    <property type="term" value="F:ubiquitin protein ligase activity"/>
    <property type="evidence" value="ECO:0007669"/>
    <property type="project" value="UniProtKB-EC"/>
</dbReference>
<comment type="pathway">
    <text evidence="2">Protein modification; protein ubiquitination.</text>
</comment>
<dbReference type="GeneID" id="106167412"/>
<feature type="region of interest" description="Disordered" evidence="10">
    <location>
        <begin position="256"/>
        <end position="335"/>
    </location>
</feature>
<feature type="region of interest" description="Disordered" evidence="10">
    <location>
        <begin position="1005"/>
        <end position="1024"/>
    </location>
</feature>
<feature type="compositionally biased region" description="Polar residues" evidence="10">
    <location>
        <begin position="158"/>
        <end position="169"/>
    </location>
</feature>
<feature type="region of interest" description="Disordered" evidence="10">
    <location>
        <begin position="1033"/>
        <end position="1097"/>
    </location>
</feature>
<dbReference type="InterPro" id="IPR017907">
    <property type="entry name" value="Znf_RING_CS"/>
</dbReference>
<dbReference type="RefSeq" id="XP_013401657.1">
    <property type="nucleotide sequence ID" value="XM_013546203.2"/>
</dbReference>
<keyword evidence="6" id="KW-0479">Metal-binding</keyword>
<feature type="compositionally biased region" description="Polar residues" evidence="10">
    <location>
        <begin position="289"/>
        <end position="319"/>
    </location>
</feature>
<name>A0A1S3ITY1_LINAN</name>
<feature type="region of interest" description="Disordered" evidence="10">
    <location>
        <begin position="617"/>
        <end position="642"/>
    </location>
</feature>
<sequence>MDAEDESSVNSADKDGRNTNQSPVTFPVDKNTPTSEIPSPVPFKGLEDSAMGLCNNETPLAITADILNNKSPSACDTAAPLSAANIQTEDENTGTSSEKVSFLPAETVENDADSDKIPPVSMYNTQDNYPKSSTGSSFGANGHLKFPPTQPENKCTESKTNTVSISANNEVMDAEDESSVNSADKDGRNTNQSPVTIPVDKNTPISEIPSPVPFKGLEDSAMGLCNKETPLAITADILNNKSPSACDTAAPLSAANIQTEDEKISPPGPEQTGSERNSCDNEKKARAFSSETGAFSNTGISIDNTPDNYPKPSTSSSFGTYRHLKPPQTQPKTQCICTESETSAVGTSVNNEVMATEDETNGNRSDNNGYDIDQPPVNNVVDNHHTSTSEITSSSLCQGSKVPATSVNNNETPLVIATRVQKYNRSTASNTATAVHVTDADIQAKDVSDSRQGTRKTGSEQNSADSLKNDRATKSEDKICGNQVGNEKVERKCPHVIIKNGLSHSTHETATASEVPFNKKETADVHGYDTTTSSEVAEAFMNKTVSSFSASSNKTHDCAVLTVSAHSALGTSEIHEVMGAEVETNGNRVHDAGHDTDHPKDTKPVDSYHVLTPERYFDIPSKDSEGPTKGISNDKSSLKSHVGVEQNKTTNNCHAATAAPSITPAVHAPAVTSTNIQDSDRDMDKVPGSSATHTIKCNANIREDQWPRDSAAGIKGNHEEIETDKTNENENSGDKDGHRTKQPAPTRHSNFGSNISPNHPVDKTTRATGFDVSVMEINEHNNAITPRYTGISCQCKEVKYEKETSGMDETAAPQPFGEKTLPTEDEYNDVRTAKEVSQGANDEQSAKILQSKVHSDDQHSRANMTLQEPSNTFSRALHHVQNTKIPKEDLDIDKDKPKDRVGKSEDKESGKAAKSQIPPNSDDEGVAEDRKIGEIEQSLSSSQGLPLDNASNKRNVFPPIEDSEKDVKIVTKRFGIIGDPDKGNDRSCNVSSPLIHKTDTNKETKTDCVENASGEDPSEITGAEMNGMTANGVLERPASDNVGKTQETNLPNTGLFLKPTQVNTPVSHVGLPSRYTGNSDPDHGSPKSSYGVNTASPRLEDFSEDELQRQIISDTCMKIEYLAAKASSNQKEATETFTGLNSDILLYIHHIHSEGIENILKGGTSVVWQVHATQSTGTIILTARDQATLDAAAEEFIQIYQKCFEYVNIVTIPISKKCCDKIIHFWQAPMHAVNKFMSKYKNTYVHVDWNGIRLMTQGDRCSTMAKEFELTELLNIPSLDWQPIKRNKHPADGDKSGGMPKSPSTSGSLTQQPKFRTKEGIMVSIYKADITTVEVDAIVNAANEYLQHGRGVARAIADAAGTHFESECQETLKRHGGLRTSEVLVTSAGGPDSRLKCKNVFHTVGPRRQQYNDDTICYRKLREAVFNCLMKAHDYGMKSIAIPAISSGIFGVSIQICSNAMFDAVTDFSRQIGPKTTLQHVLFIDFNSDVLGLLMNAFAPGRIESGGTLSKAEINPMNAMTRNDKKSEESTTPESVPCAICFDEPTNPIALSKCNHVFCKECIDNCFKLHKPACPTCGTLYGTLTGNMPEGTMTVSKEWAPLPGHGGFGTIVITYSFSGGIQQDDHPNPGRHYRGTTRVAYLPDSPEGRKVLNLLQKAFDKRLTFTIGRSTTTGLEDQITWNDIHHKTNKHGGSTGFGYPDPDYLRRVQEELRAKGIE</sequence>
<comment type="catalytic activity">
    <reaction evidence="1">
        <text>S-ubiquitinyl-[E2 ubiquitin-conjugating enzyme]-L-cysteine + [acceptor protein]-L-lysine = [E2 ubiquitin-conjugating enzyme]-L-cysteine + N(6)-ubiquitinyl-[acceptor protein]-L-lysine.</text>
        <dbReference type="EC" id="2.3.2.27"/>
    </reaction>
</comment>
<feature type="compositionally biased region" description="Polar residues" evidence="10">
    <location>
        <begin position="1302"/>
        <end position="1313"/>
    </location>
</feature>